<accession>A0ABV8QBE3</accession>
<evidence type="ECO:0000313" key="3">
    <source>
        <dbReference type="EMBL" id="MFC4257580.1"/>
    </source>
</evidence>
<dbReference type="RefSeq" id="WP_379884812.1">
    <property type="nucleotide sequence ID" value="NZ_JBHSDI010000001.1"/>
</dbReference>
<evidence type="ECO:0000313" key="4">
    <source>
        <dbReference type="Proteomes" id="UP001595798"/>
    </source>
</evidence>
<proteinExistence type="predicted"/>
<reference evidence="4" key="1">
    <citation type="journal article" date="2019" name="Int. J. Syst. Evol. Microbiol.">
        <title>The Global Catalogue of Microorganisms (GCM) 10K type strain sequencing project: providing services to taxonomists for standard genome sequencing and annotation.</title>
        <authorList>
            <consortium name="The Broad Institute Genomics Platform"/>
            <consortium name="The Broad Institute Genome Sequencing Center for Infectious Disease"/>
            <person name="Wu L."/>
            <person name="Ma J."/>
        </authorList>
    </citation>
    <scope>NUCLEOTIDE SEQUENCE [LARGE SCALE GENOMIC DNA]</scope>
    <source>
        <strain evidence="4">CECT 7297</strain>
    </source>
</reference>
<organism evidence="3 4">
    <name type="scientific">Marinobacter lacisalsi</name>
    <dbReference type="NCBI Taxonomy" id="475979"/>
    <lineage>
        <taxon>Bacteria</taxon>
        <taxon>Pseudomonadati</taxon>
        <taxon>Pseudomonadota</taxon>
        <taxon>Gammaproteobacteria</taxon>
        <taxon>Pseudomonadales</taxon>
        <taxon>Marinobacteraceae</taxon>
        <taxon>Marinobacter</taxon>
    </lineage>
</organism>
<keyword evidence="1" id="KW-1133">Transmembrane helix</keyword>
<dbReference type="Proteomes" id="UP001595798">
    <property type="component" value="Unassembled WGS sequence"/>
</dbReference>
<dbReference type="InterPro" id="IPR036291">
    <property type="entry name" value="NAD(P)-bd_dom_sf"/>
</dbReference>
<dbReference type="PANTHER" id="PTHR43833">
    <property type="entry name" value="POTASSIUM CHANNEL PROTEIN 2-RELATED-RELATED"/>
    <property type="match status" value="1"/>
</dbReference>
<keyword evidence="1" id="KW-0472">Membrane</keyword>
<dbReference type="Pfam" id="PF07885">
    <property type="entry name" value="Ion_trans_2"/>
    <property type="match status" value="1"/>
</dbReference>
<feature type="transmembrane region" description="Helical" evidence="1">
    <location>
        <begin position="81"/>
        <end position="104"/>
    </location>
</feature>
<evidence type="ECO:0000259" key="2">
    <source>
        <dbReference type="Pfam" id="PF07885"/>
    </source>
</evidence>
<dbReference type="InterPro" id="IPR050721">
    <property type="entry name" value="Trk_Ktr_HKT_K-transport"/>
</dbReference>
<sequence>MFYRLLLKKRRSSSEISRRLDVGMRARLRKALFWLLALSSLHVVAMLLFEGLGLSDAIWLTLTTLTTVGYGDFSAATPAGRAATVLLLYIAGITLLAQLASDYIDYRLKQKEYMIKGLWRWHMKDHVLIINSPKHSPAVYFQRLVSQLRANERFADTPVQILTDAFPDGLPASLRDQGVVHYHGESSDLEALKAASAQDARAIIVLARDEYSRVSDSVTLDVLMQLDQLCGGAKPYTVAECVQDENRARTERAGNCTTLRPVRAYPEILVRALVAPGSEKILENLFTHDGDHATRYQVSLKDVVWSDVACDLMRAGLGTLMAYVTDDGHVECHPAPDHRFDASSIILMVREVAIPTETEVNEALKPARSTA</sequence>
<dbReference type="InterPro" id="IPR013099">
    <property type="entry name" value="K_chnl_dom"/>
</dbReference>
<dbReference type="EMBL" id="JBHSDI010000001">
    <property type="protein sequence ID" value="MFC4257580.1"/>
    <property type="molecule type" value="Genomic_DNA"/>
</dbReference>
<dbReference type="Gene3D" id="3.40.50.720">
    <property type="entry name" value="NAD(P)-binding Rossmann-like Domain"/>
    <property type="match status" value="1"/>
</dbReference>
<gene>
    <name evidence="3" type="ORF">ACFOZ5_00890</name>
</gene>
<comment type="caution">
    <text evidence="3">The sequence shown here is derived from an EMBL/GenBank/DDBJ whole genome shotgun (WGS) entry which is preliminary data.</text>
</comment>
<dbReference type="SUPFAM" id="SSF51735">
    <property type="entry name" value="NAD(P)-binding Rossmann-fold domains"/>
    <property type="match status" value="1"/>
</dbReference>
<name>A0ABV8QBE3_9GAMM</name>
<evidence type="ECO:0000256" key="1">
    <source>
        <dbReference type="SAM" id="Phobius"/>
    </source>
</evidence>
<keyword evidence="1" id="KW-0812">Transmembrane</keyword>
<keyword evidence="4" id="KW-1185">Reference proteome</keyword>
<protein>
    <submittedName>
        <fullName evidence="3">Ion channel</fullName>
    </submittedName>
</protein>
<dbReference type="PANTHER" id="PTHR43833:SF9">
    <property type="entry name" value="POTASSIUM CHANNEL PROTEIN YUGO-RELATED"/>
    <property type="match status" value="1"/>
</dbReference>
<dbReference type="SUPFAM" id="SSF81324">
    <property type="entry name" value="Voltage-gated potassium channels"/>
    <property type="match status" value="1"/>
</dbReference>
<feature type="domain" description="Potassium channel" evidence="2">
    <location>
        <begin position="45"/>
        <end position="105"/>
    </location>
</feature>
<dbReference type="Gene3D" id="1.10.287.70">
    <property type="match status" value="1"/>
</dbReference>